<gene>
    <name evidence="2" type="ORF">QQ008_00385</name>
</gene>
<evidence type="ECO:0000313" key="3">
    <source>
        <dbReference type="Proteomes" id="UP001172082"/>
    </source>
</evidence>
<dbReference type="EMBL" id="JAUJEA010000001">
    <property type="protein sequence ID" value="MDN5199785.1"/>
    <property type="molecule type" value="Genomic_DNA"/>
</dbReference>
<dbReference type="Proteomes" id="UP001172082">
    <property type="component" value="Unassembled WGS sequence"/>
</dbReference>
<evidence type="ECO:0000256" key="1">
    <source>
        <dbReference type="SAM" id="Phobius"/>
    </source>
</evidence>
<feature type="transmembrane region" description="Helical" evidence="1">
    <location>
        <begin position="12"/>
        <end position="32"/>
    </location>
</feature>
<comment type="caution">
    <text evidence="2">The sequence shown here is derived from an EMBL/GenBank/DDBJ whole genome shotgun (WGS) entry which is preliminary data.</text>
</comment>
<keyword evidence="1" id="KW-0472">Membrane</keyword>
<keyword evidence="3" id="KW-1185">Reference proteome</keyword>
<organism evidence="2 3">
    <name type="scientific">Splendidivirga corallicola</name>
    <dbReference type="NCBI Taxonomy" id="3051826"/>
    <lineage>
        <taxon>Bacteria</taxon>
        <taxon>Pseudomonadati</taxon>
        <taxon>Bacteroidota</taxon>
        <taxon>Cytophagia</taxon>
        <taxon>Cytophagales</taxon>
        <taxon>Splendidivirgaceae</taxon>
        <taxon>Splendidivirga</taxon>
    </lineage>
</organism>
<proteinExistence type="predicted"/>
<reference evidence="2" key="1">
    <citation type="submission" date="2023-06" db="EMBL/GenBank/DDBJ databases">
        <title>Genomic of Parafulvivirga corallium.</title>
        <authorList>
            <person name="Wang G."/>
        </authorList>
    </citation>
    <scope>NUCLEOTIDE SEQUENCE</scope>
    <source>
        <strain evidence="2">BMA10</strain>
    </source>
</reference>
<evidence type="ECO:0000313" key="2">
    <source>
        <dbReference type="EMBL" id="MDN5199785.1"/>
    </source>
</evidence>
<name>A0ABT8KJL9_9BACT</name>
<sequence length="151" mass="17529">MALSKTERLSHYGILIIAISALVVSVWQVRILQQHNKLTVKPYLDFTIVYSSEKIMKVTLSNQGFGPAIFEKLTYKYQGKEYSSWEEVLKEANQWENVKGWFNYGPNTIMAPGSELTLLRLAKEDFKQIGIQLDIVYQSIYEENFIRTIEL</sequence>
<dbReference type="RefSeq" id="WP_346749817.1">
    <property type="nucleotide sequence ID" value="NZ_JAUJEA010000001.1"/>
</dbReference>
<keyword evidence="1" id="KW-1133">Transmembrane helix</keyword>
<keyword evidence="1" id="KW-0812">Transmembrane</keyword>
<protein>
    <submittedName>
        <fullName evidence="2">Uncharacterized protein</fullName>
    </submittedName>
</protein>
<accession>A0ABT8KJL9</accession>